<feature type="compositionally biased region" description="Low complexity" evidence="1">
    <location>
        <begin position="278"/>
        <end position="296"/>
    </location>
</feature>
<evidence type="ECO:0000256" key="1">
    <source>
        <dbReference type="SAM" id="MobiDB-lite"/>
    </source>
</evidence>
<keyword evidence="3" id="KW-1185">Reference proteome</keyword>
<dbReference type="PATRIC" id="fig|1423734.3.peg.119"/>
<comment type="caution">
    <text evidence="2">The sequence shown here is derived from an EMBL/GenBank/DDBJ whole genome shotgun (WGS) entry which is preliminary data.</text>
</comment>
<reference evidence="2 3" key="1">
    <citation type="journal article" date="2015" name="Genome Announc.">
        <title>Expanding the biotechnology potential of lactobacilli through comparative genomics of 213 strains and associated genera.</title>
        <authorList>
            <person name="Sun Z."/>
            <person name="Harris H.M."/>
            <person name="McCann A."/>
            <person name="Guo C."/>
            <person name="Argimon S."/>
            <person name="Zhang W."/>
            <person name="Yang X."/>
            <person name="Jeffery I.B."/>
            <person name="Cooney J.C."/>
            <person name="Kagawa T.F."/>
            <person name="Liu W."/>
            <person name="Song Y."/>
            <person name="Salvetti E."/>
            <person name="Wrobel A."/>
            <person name="Rasinkangas P."/>
            <person name="Parkhill J."/>
            <person name="Rea M.C."/>
            <person name="O'Sullivan O."/>
            <person name="Ritari J."/>
            <person name="Douillard F.P."/>
            <person name="Paul Ross R."/>
            <person name="Yang R."/>
            <person name="Briner A.E."/>
            <person name="Felis G.E."/>
            <person name="de Vos W.M."/>
            <person name="Barrangou R."/>
            <person name="Klaenhammer T.R."/>
            <person name="Caufield P.W."/>
            <person name="Cui Y."/>
            <person name="Zhang H."/>
            <person name="O'Toole P.W."/>
        </authorList>
    </citation>
    <scope>NUCLEOTIDE SEQUENCE [LARGE SCALE GENOMIC DNA]</scope>
    <source>
        <strain evidence="2 3">DSM 18527</strain>
    </source>
</reference>
<proteinExistence type="predicted"/>
<evidence type="ECO:0000313" key="3">
    <source>
        <dbReference type="Proteomes" id="UP000051236"/>
    </source>
</evidence>
<dbReference type="Pfam" id="PF06028">
    <property type="entry name" value="DUF915"/>
    <property type="match status" value="1"/>
</dbReference>
<dbReference type="InterPro" id="IPR010315">
    <property type="entry name" value="DUF915_hydro-like"/>
</dbReference>
<feature type="region of interest" description="Disordered" evidence="1">
    <location>
        <begin position="275"/>
        <end position="303"/>
    </location>
</feature>
<dbReference type="EMBL" id="AZGA01000064">
    <property type="protein sequence ID" value="KRM32926.1"/>
    <property type="molecule type" value="Genomic_DNA"/>
</dbReference>
<dbReference type="Proteomes" id="UP000051236">
    <property type="component" value="Unassembled WGS sequence"/>
</dbReference>
<dbReference type="OrthoDB" id="2157689at2"/>
<protein>
    <submittedName>
        <fullName evidence="2">Cell surface hydrolase</fullName>
    </submittedName>
</protein>
<dbReference type="eggNOG" id="COG4814">
    <property type="taxonomic scope" value="Bacteria"/>
</dbReference>
<name>X0PI98_9LACO</name>
<sequence length="303" mass="33622">MTKLKRPLKLIGALALTAILLFGMIIPSAGWMKKTVTSARIVHNSQMSPVIFVPGSSATQNRFDELISLLNTNNRDHSLLKITVKKSGKLSITGKINRRDRQPFIVVGFEDNKDGYDNIKLQASWFDKAMNYLVDQYHFNNFSGIGHSNGGLIYTYYLEHYFNANDLTIKTLMTIGTPYNFSEKQAKNRTQMLSDFIAAKSKLPKDLTMYSVAGTEDYNDDGIVPVQSVQAGKYIYQNTVKHYTEITVTGSESQHSSLPQNRQIVQLISQYILNGDQNGANPNNPNGGAGGPNTPASRNSSSK</sequence>
<accession>X0PI98</accession>
<dbReference type="GO" id="GO:0016787">
    <property type="term" value="F:hydrolase activity"/>
    <property type="evidence" value="ECO:0007669"/>
    <property type="project" value="UniProtKB-KW"/>
</dbReference>
<keyword evidence="2" id="KW-0378">Hydrolase</keyword>
<dbReference type="AlphaFoldDB" id="X0PI98"/>
<dbReference type="InterPro" id="IPR029058">
    <property type="entry name" value="AB_hydrolase_fold"/>
</dbReference>
<dbReference type="RefSeq" id="WP_035456092.1">
    <property type="nucleotide sequence ID" value="NZ_AZGA01000064.1"/>
</dbReference>
<gene>
    <name evidence="2" type="ORF">FC83_GL000120</name>
</gene>
<dbReference type="SUPFAM" id="SSF53474">
    <property type="entry name" value="alpha/beta-Hydrolases"/>
    <property type="match status" value="1"/>
</dbReference>
<evidence type="ECO:0000313" key="2">
    <source>
        <dbReference type="EMBL" id="KRM32926.1"/>
    </source>
</evidence>
<organism evidence="2 3">
    <name type="scientific">Agrilactobacillus composti DSM 18527 = JCM 14202</name>
    <dbReference type="NCBI Taxonomy" id="1423734"/>
    <lineage>
        <taxon>Bacteria</taxon>
        <taxon>Bacillati</taxon>
        <taxon>Bacillota</taxon>
        <taxon>Bacilli</taxon>
        <taxon>Lactobacillales</taxon>
        <taxon>Lactobacillaceae</taxon>
        <taxon>Agrilactobacillus</taxon>
    </lineage>
</organism>
<dbReference type="STRING" id="1423734.FC83_GL000120"/>
<dbReference type="Gene3D" id="3.40.50.1820">
    <property type="entry name" value="alpha/beta hydrolase"/>
    <property type="match status" value="1"/>
</dbReference>